<dbReference type="SUPFAM" id="SSF46785">
    <property type="entry name" value="Winged helix' DNA-binding domain"/>
    <property type="match status" value="1"/>
</dbReference>
<dbReference type="InterPro" id="IPR036388">
    <property type="entry name" value="WH-like_DNA-bd_sf"/>
</dbReference>
<evidence type="ECO:0000313" key="5">
    <source>
        <dbReference type="EMBL" id="GHD24711.1"/>
    </source>
</evidence>
<dbReference type="Gene3D" id="6.10.140.850">
    <property type="match status" value="1"/>
</dbReference>
<reference evidence="5 6" key="1">
    <citation type="journal article" date="2014" name="Int. J. Syst. Evol. Microbiol.">
        <title>Complete genome sequence of Corynebacterium casei LMG S-19264T (=DSM 44701T), isolated from a smear-ripened cheese.</title>
        <authorList>
            <consortium name="US DOE Joint Genome Institute (JGI-PGF)"/>
            <person name="Walter F."/>
            <person name="Albersmeier A."/>
            <person name="Kalinowski J."/>
            <person name="Ruckert C."/>
        </authorList>
    </citation>
    <scope>NUCLEOTIDE SEQUENCE [LARGE SCALE GENOMIC DNA]</scope>
    <source>
        <strain evidence="5 6">KCTC 19473</strain>
    </source>
</reference>
<dbReference type="GO" id="GO:0003677">
    <property type="term" value="F:DNA binding"/>
    <property type="evidence" value="ECO:0007669"/>
    <property type="project" value="UniProtKB-KW"/>
</dbReference>
<dbReference type="RefSeq" id="WP_026115934.1">
    <property type="nucleotide sequence ID" value="NZ_BMXL01000008.1"/>
</dbReference>
<keyword evidence="2" id="KW-0805">Transcription regulation</keyword>
<dbReference type="GO" id="GO:0045892">
    <property type="term" value="P:negative regulation of DNA-templated transcription"/>
    <property type="evidence" value="ECO:0007669"/>
    <property type="project" value="InterPro"/>
</dbReference>
<gene>
    <name evidence="5" type="ORF">GCM10007147_21140</name>
</gene>
<comment type="similarity">
    <text evidence="1">Belongs to the BlaI transcriptional regulatory family.</text>
</comment>
<keyword evidence="4" id="KW-0804">Transcription</keyword>
<dbReference type="InterPro" id="IPR036390">
    <property type="entry name" value="WH_DNA-bd_sf"/>
</dbReference>
<keyword evidence="6" id="KW-1185">Reference proteome</keyword>
<accession>A0A919CHH6</accession>
<name>A0A919CHH6_9ACTN</name>
<dbReference type="InterPro" id="IPR005650">
    <property type="entry name" value="BlaI_family"/>
</dbReference>
<evidence type="ECO:0000256" key="4">
    <source>
        <dbReference type="ARBA" id="ARBA00023163"/>
    </source>
</evidence>
<evidence type="ECO:0000256" key="2">
    <source>
        <dbReference type="ARBA" id="ARBA00023015"/>
    </source>
</evidence>
<evidence type="ECO:0000256" key="3">
    <source>
        <dbReference type="ARBA" id="ARBA00023125"/>
    </source>
</evidence>
<comment type="caution">
    <text evidence="5">The sequence shown here is derived from an EMBL/GenBank/DDBJ whole genome shotgun (WGS) entry which is preliminary data.</text>
</comment>
<sequence>MDESLPGLGPLESAVLDVMWGAGEPVSVRSVVDSLPGRTPAYTTISTVLENLRRKEWVERHRVGRLWFYRPVRDRPTYAAQRMSGVLAESGDPRATLLRFVDDMPPDQVEVLRDLLSDVPREEEA</sequence>
<evidence type="ECO:0000313" key="6">
    <source>
        <dbReference type="Proteomes" id="UP000654947"/>
    </source>
</evidence>
<proteinExistence type="inferred from homology"/>
<dbReference type="Pfam" id="PF03965">
    <property type="entry name" value="Penicillinase_R"/>
    <property type="match status" value="1"/>
</dbReference>
<dbReference type="EMBL" id="BMXL01000008">
    <property type="protein sequence ID" value="GHD24711.1"/>
    <property type="molecule type" value="Genomic_DNA"/>
</dbReference>
<dbReference type="AlphaFoldDB" id="A0A919CHH6"/>
<keyword evidence="3" id="KW-0238">DNA-binding</keyword>
<protein>
    <submittedName>
        <fullName evidence="5">Transcriptional regulator</fullName>
    </submittedName>
</protein>
<evidence type="ECO:0000256" key="1">
    <source>
        <dbReference type="ARBA" id="ARBA00011046"/>
    </source>
</evidence>
<dbReference type="Gene3D" id="1.10.10.10">
    <property type="entry name" value="Winged helix-like DNA-binding domain superfamily/Winged helix DNA-binding domain"/>
    <property type="match status" value="1"/>
</dbReference>
<organism evidence="5 6">
    <name type="scientific">Nocardiopsis kunsanensis</name>
    <dbReference type="NCBI Taxonomy" id="141693"/>
    <lineage>
        <taxon>Bacteria</taxon>
        <taxon>Bacillati</taxon>
        <taxon>Actinomycetota</taxon>
        <taxon>Actinomycetes</taxon>
        <taxon>Streptosporangiales</taxon>
        <taxon>Nocardiopsidaceae</taxon>
        <taxon>Nocardiopsis</taxon>
    </lineage>
</organism>
<dbReference type="Proteomes" id="UP000654947">
    <property type="component" value="Unassembled WGS sequence"/>
</dbReference>